<keyword evidence="3" id="KW-1185">Reference proteome</keyword>
<dbReference type="EnsemblPlants" id="Kaladp0055s0343.1.v1.1">
    <property type="protein sequence ID" value="Kaladp0055s0343.1.v1.1.CDS.1"/>
    <property type="gene ID" value="Kaladp0055s0343.v1.1"/>
</dbReference>
<feature type="domain" description="WRKY19-like zinc finger" evidence="1">
    <location>
        <begin position="416"/>
        <end position="440"/>
    </location>
</feature>
<name>A0A7N0ZYR8_KALFE</name>
<feature type="domain" description="WRKY19-like zinc finger" evidence="1">
    <location>
        <begin position="288"/>
        <end position="312"/>
    </location>
</feature>
<dbReference type="AlphaFoldDB" id="A0A7N0ZYR8"/>
<dbReference type="EnsemblPlants" id="Kaladp0055s0343.2.v1.1">
    <property type="protein sequence ID" value="Kaladp0055s0343.2.v1.1.CDS.1"/>
    <property type="gene ID" value="Kaladp0055s0343.v1.1"/>
</dbReference>
<dbReference type="Gramene" id="Kaladp0055s0343.1.v1.1">
    <property type="protein sequence ID" value="Kaladp0055s0343.1.v1.1.CDS.1"/>
    <property type="gene ID" value="Kaladp0055s0343.v1.1"/>
</dbReference>
<evidence type="ECO:0000259" key="1">
    <source>
        <dbReference type="Pfam" id="PF24906"/>
    </source>
</evidence>
<feature type="domain" description="WRKY19-like zinc finger" evidence="1">
    <location>
        <begin position="313"/>
        <end position="337"/>
    </location>
</feature>
<dbReference type="PANTHER" id="PTHR31827">
    <property type="entry name" value="EMB|CAB89363.1"/>
    <property type="match status" value="1"/>
</dbReference>
<organism evidence="2 3">
    <name type="scientific">Kalanchoe fedtschenkoi</name>
    <name type="common">Lavender scallops</name>
    <name type="synonym">South American air plant</name>
    <dbReference type="NCBI Taxonomy" id="63787"/>
    <lineage>
        <taxon>Eukaryota</taxon>
        <taxon>Viridiplantae</taxon>
        <taxon>Streptophyta</taxon>
        <taxon>Embryophyta</taxon>
        <taxon>Tracheophyta</taxon>
        <taxon>Spermatophyta</taxon>
        <taxon>Magnoliopsida</taxon>
        <taxon>eudicotyledons</taxon>
        <taxon>Gunneridae</taxon>
        <taxon>Pentapetalae</taxon>
        <taxon>Saxifragales</taxon>
        <taxon>Crassulaceae</taxon>
        <taxon>Kalanchoe</taxon>
    </lineage>
</organism>
<dbReference type="PANTHER" id="PTHR31827:SF40">
    <property type="entry name" value="F22C12.10"/>
    <property type="match status" value="1"/>
</dbReference>
<proteinExistence type="predicted"/>
<sequence length="572" mass="59140">MREFAGVEAEDGLETELSLTSPQLLSPSGSMRVFGRSGISDGGKPLDDFSLDLSLGCASASKITYSAVDKLDLALSLSTGATKSVITSSVSLMSPQHWRSQDMGGVPGNVAVQLVDEGSTSKRNVKRLGLPLGVSLARSPFPVGLQSSSEGTYSLGGALSMLPAMLCSGDHQTAGLETVPNPEKLIKSRICQVSGCRKGARGASGRCISHGGGRRCERDGCQKGAEGRTVFCKGHGGGRRCERLGCTKTAEGRTDFCITHGGGRRCSHEGCTRASRGKSGLCIRHGGGKRCKRENCTKSAEGSSGLCIAHGGGRRCQMPGCTKGAQGSTMFCKGHGGGRRCTALGCTKGAEGSTPFCKGHGGGRRCSYGGGGVCPKSVHGGTLFCVRHGGGKRCAAPGCTKSARGKTSHCVRHGGGKRCQHEGCTKSAQGSTDFCKAHGGGKRCAWVQFSSEPGNLASNPCDKFVSDKSGLCAFHGTLSKDKRVHGGDLLGPSMPSANPNPPKKITESISPQLNRISPQKTANDLTLNLPDGLHPKTFVAVNVSDISQCSVPEGRVHGGNLMELLDGNLGSC</sequence>
<dbReference type="Proteomes" id="UP000594263">
    <property type="component" value="Unplaced"/>
</dbReference>
<dbReference type="Pfam" id="PF24906">
    <property type="entry name" value="Zf_WRKY19"/>
    <property type="match status" value="6"/>
</dbReference>
<evidence type="ECO:0000313" key="3">
    <source>
        <dbReference type="Proteomes" id="UP000594263"/>
    </source>
</evidence>
<dbReference type="Gramene" id="Kaladp0055s0343.2.v1.1">
    <property type="protein sequence ID" value="Kaladp0055s0343.2.v1.1.CDS.1"/>
    <property type="gene ID" value="Kaladp0055s0343.v1.1"/>
</dbReference>
<evidence type="ECO:0000313" key="2">
    <source>
        <dbReference type="EnsemblPlants" id="Kaladp0055s0343.4.v1.1.CDS.1"/>
    </source>
</evidence>
<feature type="domain" description="WRKY19-like zinc finger" evidence="1">
    <location>
        <begin position="391"/>
        <end position="415"/>
    </location>
</feature>
<dbReference type="Gramene" id="Kaladp0055s0343.4.v1.1">
    <property type="protein sequence ID" value="Kaladp0055s0343.4.v1.1.CDS.1"/>
    <property type="gene ID" value="Kaladp0055s0343.v1.1"/>
</dbReference>
<reference evidence="2" key="1">
    <citation type="submission" date="2021-01" db="UniProtKB">
        <authorList>
            <consortium name="EnsemblPlants"/>
        </authorList>
    </citation>
    <scope>IDENTIFICATION</scope>
</reference>
<protein>
    <recommendedName>
        <fullName evidence="1">WRKY19-like zinc finger domain-containing protein</fullName>
    </recommendedName>
</protein>
<feature type="domain" description="WRKY19-like zinc finger" evidence="1">
    <location>
        <begin position="263"/>
        <end position="287"/>
    </location>
</feature>
<accession>A0A7N0ZYR8</accession>
<dbReference type="EnsemblPlants" id="Kaladp0055s0343.4.v1.1">
    <property type="protein sequence ID" value="Kaladp0055s0343.4.v1.1.CDS.1"/>
    <property type="gene ID" value="Kaladp0055s0343.v1.1"/>
</dbReference>
<feature type="domain" description="WRKY19-like zinc finger" evidence="1">
    <location>
        <begin position="238"/>
        <end position="262"/>
    </location>
</feature>
<dbReference type="InterPro" id="IPR056866">
    <property type="entry name" value="Znf_WRKY19"/>
</dbReference>
<dbReference type="EnsemblPlants" id="Kaladp0055s0343.3.v1.1">
    <property type="protein sequence ID" value="Kaladp0055s0343.3.v1.1.CDS.1"/>
    <property type="gene ID" value="Kaladp0055s0343.v1.1"/>
</dbReference>
<dbReference type="Gramene" id="Kaladp0055s0343.3.v1.1">
    <property type="protein sequence ID" value="Kaladp0055s0343.3.v1.1.CDS.1"/>
    <property type="gene ID" value="Kaladp0055s0343.v1.1"/>
</dbReference>